<name>A0A371B346_9BRAD</name>
<keyword evidence="3" id="KW-0732">Signal</keyword>
<dbReference type="GO" id="GO:0008932">
    <property type="term" value="F:lytic endotransglycosylase activity"/>
    <property type="evidence" value="ECO:0007669"/>
    <property type="project" value="UniProtKB-UniRule"/>
</dbReference>
<dbReference type="AlphaFoldDB" id="A0A371B346"/>
<feature type="signal peptide" evidence="3">
    <location>
        <begin position="1"/>
        <end position="23"/>
    </location>
</feature>
<dbReference type="PANTHER" id="PTHR34183:SF8">
    <property type="entry name" value="ENDOLYTIC PEPTIDOGLYCAN TRANSGLYCOSYLASE RLPA-RELATED"/>
    <property type="match status" value="1"/>
</dbReference>
<dbReference type="NCBIfam" id="TIGR00413">
    <property type="entry name" value="rlpA"/>
    <property type="match status" value="1"/>
</dbReference>
<proteinExistence type="inferred from homology"/>
<comment type="caution">
    <text evidence="6">The sequence shown here is derived from an EMBL/GenBank/DDBJ whole genome shotgun (WGS) entry which is preliminary data.</text>
</comment>
<dbReference type="Pfam" id="PF03330">
    <property type="entry name" value="DPBB_1"/>
    <property type="match status" value="1"/>
</dbReference>
<dbReference type="InterPro" id="IPR012997">
    <property type="entry name" value="RplA"/>
</dbReference>
<evidence type="ECO:0000313" key="7">
    <source>
        <dbReference type="Proteomes" id="UP000263993"/>
    </source>
</evidence>
<comment type="similarity">
    <text evidence="3 4">Belongs to the RlpA family.</text>
</comment>
<dbReference type="Gene3D" id="2.40.40.10">
    <property type="entry name" value="RlpA-like domain"/>
    <property type="match status" value="1"/>
</dbReference>
<dbReference type="SUPFAM" id="SSF50685">
    <property type="entry name" value="Barwin-like endoglucanases"/>
    <property type="match status" value="1"/>
</dbReference>
<dbReference type="EC" id="4.2.2.-" evidence="3"/>
<organism evidence="6 7">
    <name type="scientific">Undibacter mobilis</name>
    <dbReference type="NCBI Taxonomy" id="2292256"/>
    <lineage>
        <taxon>Bacteria</taxon>
        <taxon>Pseudomonadati</taxon>
        <taxon>Pseudomonadota</taxon>
        <taxon>Alphaproteobacteria</taxon>
        <taxon>Hyphomicrobiales</taxon>
        <taxon>Nitrobacteraceae</taxon>
        <taxon>Undibacter</taxon>
    </lineage>
</organism>
<dbReference type="PANTHER" id="PTHR34183">
    <property type="entry name" value="ENDOLYTIC PEPTIDOGLYCAN TRANSGLYCOSYLASE RLPA"/>
    <property type="match status" value="1"/>
</dbReference>
<keyword evidence="7" id="KW-1185">Reference proteome</keyword>
<dbReference type="CDD" id="cd22268">
    <property type="entry name" value="DPBB_RlpA-like"/>
    <property type="match status" value="1"/>
</dbReference>
<gene>
    <name evidence="3" type="primary">rlpA</name>
    <name evidence="6" type="ORF">DXH78_15050</name>
</gene>
<dbReference type="EMBL" id="QRGO01000002">
    <property type="protein sequence ID" value="RDV01927.1"/>
    <property type="molecule type" value="Genomic_DNA"/>
</dbReference>
<dbReference type="GO" id="GO:0071555">
    <property type="term" value="P:cell wall organization"/>
    <property type="evidence" value="ECO:0007669"/>
    <property type="project" value="UniProtKB-KW"/>
</dbReference>
<feature type="chain" id="PRO_5017092227" description="Endolytic peptidoglycan transglycosylase RlpA" evidence="3">
    <location>
        <begin position="24"/>
        <end position="124"/>
    </location>
</feature>
<dbReference type="GO" id="GO:0000270">
    <property type="term" value="P:peptidoglycan metabolic process"/>
    <property type="evidence" value="ECO:0007669"/>
    <property type="project" value="UniProtKB-UniRule"/>
</dbReference>
<dbReference type="HAMAP" id="MF_02071">
    <property type="entry name" value="RlpA"/>
    <property type="match status" value="1"/>
</dbReference>
<reference evidence="7" key="1">
    <citation type="submission" date="2018-08" db="EMBL/GenBank/DDBJ databases">
        <authorList>
            <person name="Kim S.-J."/>
            <person name="Jung G.-Y."/>
        </authorList>
    </citation>
    <scope>NUCLEOTIDE SEQUENCE [LARGE SCALE GENOMIC DNA]</scope>
    <source>
        <strain evidence="7">GY_H</strain>
    </source>
</reference>
<evidence type="ECO:0000256" key="3">
    <source>
        <dbReference type="HAMAP-Rule" id="MF_02071"/>
    </source>
</evidence>
<feature type="domain" description="RlpA-like protein double-psi beta-barrel" evidence="5">
    <location>
        <begin position="34"/>
        <end position="120"/>
    </location>
</feature>
<dbReference type="InterPro" id="IPR034718">
    <property type="entry name" value="RlpA"/>
</dbReference>
<evidence type="ECO:0000256" key="2">
    <source>
        <dbReference type="ARBA" id="ARBA00023316"/>
    </source>
</evidence>
<sequence length="124" mass="13041" precursor="true">MRTWLAIAAVAAWGSLAPGATVAQEAKGAAREFSGMASHYGKGYSGKTASGVRYDPAKFTAAHRTLPFGTKVLVVDKATKRSVTVTVNDRGPFIKGRVIDLSYAAAQALKMESRGLIKVTAAIQ</sequence>
<keyword evidence="1 3" id="KW-0456">Lyase</keyword>
<protein>
    <recommendedName>
        <fullName evidence="3">Endolytic peptidoglycan transglycosylase RlpA</fullName>
        <ecNumber evidence="3">4.2.2.-</ecNumber>
    </recommendedName>
</protein>
<evidence type="ECO:0000313" key="6">
    <source>
        <dbReference type="EMBL" id="RDV01927.1"/>
    </source>
</evidence>
<dbReference type="InterPro" id="IPR009009">
    <property type="entry name" value="RlpA-like_DPBB"/>
</dbReference>
<dbReference type="RefSeq" id="WP_115518051.1">
    <property type="nucleotide sequence ID" value="NZ_QRGO01000002.1"/>
</dbReference>
<evidence type="ECO:0000256" key="4">
    <source>
        <dbReference type="RuleBase" id="RU003495"/>
    </source>
</evidence>
<dbReference type="InterPro" id="IPR036908">
    <property type="entry name" value="RlpA-like_sf"/>
</dbReference>
<dbReference type="Proteomes" id="UP000263993">
    <property type="component" value="Unassembled WGS sequence"/>
</dbReference>
<dbReference type="OrthoDB" id="9779128at2"/>
<comment type="function">
    <text evidence="3">Lytic transglycosylase with a strong preference for naked glycan strands that lack stem peptides.</text>
</comment>
<keyword evidence="2 3" id="KW-0961">Cell wall biogenesis/degradation</keyword>
<accession>A0A371B346</accession>
<evidence type="ECO:0000256" key="1">
    <source>
        <dbReference type="ARBA" id="ARBA00023239"/>
    </source>
</evidence>
<evidence type="ECO:0000259" key="5">
    <source>
        <dbReference type="Pfam" id="PF03330"/>
    </source>
</evidence>